<dbReference type="Proteomes" id="UP001497527">
    <property type="component" value="Unassembled WGS sequence"/>
</dbReference>
<accession>A0ABP1EWB7</accession>
<dbReference type="EMBL" id="CAXJIO010000011">
    <property type="protein sequence ID" value="CAL2102711.1"/>
    <property type="molecule type" value="Genomic_DNA"/>
</dbReference>
<name>A0ABP1EWB7_9FLAO</name>
<organism evidence="1 2">
    <name type="scientific">Tenacibaculum polynesiense</name>
    <dbReference type="NCBI Taxonomy" id="3137857"/>
    <lineage>
        <taxon>Bacteria</taxon>
        <taxon>Pseudomonadati</taxon>
        <taxon>Bacteroidota</taxon>
        <taxon>Flavobacteriia</taxon>
        <taxon>Flavobacteriales</taxon>
        <taxon>Flavobacteriaceae</taxon>
        <taxon>Tenacibaculum</taxon>
    </lineage>
</organism>
<proteinExistence type="predicted"/>
<dbReference type="RefSeq" id="WP_348716305.1">
    <property type="nucleotide sequence ID" value="NZ_CAXJIO010000011.1"/>
</dbReference>
<protein>
    <submittedName>
        <fullName evidence="1">Uncharacterized protein</fullName>
    </submittedName>
</protein>
<evidence type="ECO:0000313" key="2">
    <source>
        <dbReference type="Proteomes" id="UP001497527"/>
    </source>
</evidence>
<evidence type="ECO:0000313" key="1">
    <source>
        <dbReference type="EMBL" id="CAL2102711.1"/>
    </source>
</evidence>
<keyword evidence="2" id="KW-1185">Reference proteome</keyword>
<sequence>MIFIGCNNGRTYEEVTNFEREYKFDFEIEEKVQKDTVPWKHQLSAGEYALKGSYKKALKEWGKVMRGRELYYSEKEIDSLKANFTLVNAKQEIVAQSKETSIVIINEAHHNTFHRLFTKSLLKDLYETGYRYLGLEALMNGDEKDAFLNTRKYPIKKSGYYTNDPNFSKLIREATAIGYQVFSYEQTSGVNGKEREIEQAKNIQEILKTSKGKILIHCGFDHVLEGSKRGWEKAMAGRIKEFTGVDPLTVNQTQFSERGEERYNHPMLKALQVKESSVLKNKHDSIVGYTRRNSWTDIAVLHPTIEEEEGQVVEKNSIEHVLNFDKIDLEYPLMVLGFKEGDDIHKAVPILVTELKGKKSELKLLLPQKGTYIFVVVNKENRAVKFKESV</sequence>
<comment type="caution">
    <text evidence="1">The sequence shown here is derived from an EMBL/GenBank/DDBJ whole genome shotgun (WGS) entry which is preliminary data.</text>
</comment>
<reference evidence="1 2" key="1">
    <citation type="submission" date="2024-05" db="EMBL/GenBank/DDBJ databases">
        <authorList>
            <person name="Duchaud E."/>
        </authorList>
    </citation>
    <scope>NUCLEOTIDE SEQUENCE [LARGE SCALE GENOMIC DNA]</scope>
    <source>
        <strain evidence="1">Ena-SAMPLE-TAB-13-05-2024-13:56:06:370-140308</strain>
    </source>
</reference>
<gene>
    <name evidence="1" type="ORF">T190423A01A_20462</name>
</gene>